<dbReference type="EMBL" id="VITY01000010">
    <property type="protein sequence ID" value="TWB93526.1"/>
    <property type="molecule type" value="Genomic_DNA"/>
</dbReference>
<sequence length="323" mass="35573">MVTLTPDYKVVRFSSRALPEEGRGKTLEELHERGLLPTRFVRYGNAVPRVDLVNRIMPALRILTASCTSIRREGVRQEGDLVYLCMTLTGTTVGSRRGREIVLSDGDAVLMTNEEASWTMTSPSSANIAGIRVPRSAIAPLVPKLGNITMRRIARDTSGLRLLSKYLDIVADDEALATPASQRLIISHFYDLVALALGASGDATALAVDRTVGAVRLAAIKADIIANLDDGNLNATIVATRNRMTVRYLHKLFESEGVTYSEFVLGQRLVRAFGILRNPLHSRRAISTIAFELGFNDLSYFNRAFRRRYHATPSEIRNGTGAK</sequence>
<comment type="caution">
    <text evidence="5">The sequence shown here is derived from an EMBL/GenBank/DDBJ whole genome shotgun (WGS) entry which is preliminary data.</text>
</comment>
<dbReference type="InterPro" id="IPR035418">
    <property type="entry name" value="AraC-bd_2"/>
</dbReference>
<evidence type="ECO:0000256" key="2">
    <source>
        <dbReference type="ARBA" id="ARBA00023125"/>
    </source>
</evidence>
<reference evidence="5 6" key="1">
    <citation type="submission" date="2019-06" db="EMBL/GenBank/DDBJ databases">
        <title>Genomic Encyclopedia of Type Strains, Phase IV (KMG-V): Genome sequencing to study the core and pangenomes of soil and plant-associated prokaryotes.</title>
        <authorList>
            <person name="Whitman W."/>
        </authorList>
    </citation>
    <scope>NUCLEOTIDE SEQUENCE [LARGE SCALE GENOMIC DNA]</scope>
    <source>
        <strain evidence="5 6">BR 10355</strain>
    </source>
</reference>
<protein>
    <submittedName>
        <fullName evidence="5">AraC-like DNA-binding protein</fullName>
    </submittedName>
</protein>
<evidence type="ECO:0000313" key="5">
    <source>
        <dbReference type="EMBL" id="TWB93526.1"/>
    </source>
</evidence>
<dbReference type="GO" id="GO:0043565">
    <property type="term" value="F:sequence-specific DNA binding"/>
    <property type="evidence" value="ECO:0007669"/>
    <property type="project" value="InterPro"/>
</dbReference>
<accession>A0A560LD76</accession>
<dbReference type="PROSITE" id="PS01124">
    <property type="entry name" value="HTH_ARAC_FAMILY_2"/>
    <property type="match status" value="1"/>
</dbReference>
<dbReference type="InterPro" id="IPR050204">
    <property type="entry name" value="AraC_XylS_family_regulators"/>
</dbReference>
<keyword evidence="1" id="KW-0805">Transcription regulation</keyword>
<dbReference type="Pfam" id="PF12833">
    <property type="entry name" value="HTH_18"/>
    <property type="match status" value="1"/>
</dbReference>
<evidence type="ECO:0000259" key="4">
    <source>
        <dbReference type="PROSITE" id="PS01124"/>
    </source>
</evidence>
<evidence type="ECO:0000256" key="1">
    <source>
        <dbReference type="ARBA" id="ARBA00023015"/>
    </source>
</evidence>
<dbReference type="AlphaFoldDB" id="A0A560LD76"/>
<proteinExistence type="predicted"/>
<dbReference type="Pfam" id="PF14525">
    <property type="entry name" value="AraC_binding_2"/>
    <property type="match status" value="1"/>
</dbReference>
<keyword evidence="6" id="KW-1185">Reference proteome</keyword>
<dbReference type="InterPro" id="IPR009057">
    <property type="entry name" value="Homeodomain-like_sf"/>
</dbReference>
<gene>
    <name evidence="5" type="ORF">FBZ93_110130</name>
</gene>
<dbReference type="PANTHER" id="PTHR46796">
    <property type="entry name" value="HTH-TYPE TRANSCRIPTIONAL ACTIVATOR RHAS-RELATED"/>
    <property type="match status" value="1"/>
</dbReference>
<feature type="domain" description="HTH araC/xylS-type" evidence="4">
    <location>
        <begin position="218"/>
        <end position="319"/>
    </location>
</feature>
<dbReference type="InterPro" id="IPR018060">
    <property type="entry name" value="HTH_AraC"/>
</dbReference>
<dbReference type="RefSeq" id="WP_146989645.1">
    <property type="nucleotide sequence ID" value="NZ_VITY01000010.1"/>
</dbReference>
<organism evidence="5 6">
    <name type="scientific">Bradyrhizobium macuxiense</name>
    <dbReference type="NCBI Taxonomy" id="1755647"/>
    <lineage>
        <taxon>Bacteria</taxon>
        <taxon>Pseudomonadati</taxon>
        <taxon>Pseudomonadota</taxon>
        <taxon>Alphaproteobacteria</taxon>
        <taxon>Hyphomicrobiales</taxon>
        <taxon>Nitrobacteraceae</taxon>
        <taxon>Bradyrhizobium</taxon>
    </lineage>
</organism>
<dbReference type="OrthoDB" id="4601794at2"/>
<dbReference type="SMART" id="SM00342">
    <property type="entry name" value="HTH_ARAC"/>
    <property type="match status" value="1"/>
</dbReference>
<dbReference type="PANTHER" id="PTHR46796:SF6">
    <property type="entry name" value="ARAC SUBFAMILY"/>
    <property type="match status" value="1"/>
</dbReference>
<keyword evidence="3" id="KW-0804">Transcription</keyword>
<evidence type="ECO:0000313" key="6">
    <source>
        <dbReference type="Proteomes" id="UP000321304"/>
    </source>
</evidence>
<dbReference type="InterPro" id="IPR020449">
    <property type="entry name" value="Tscrpt_reg_AraC-type_HTH"/>
</dbReference>
<dbReference type="PRINTS" id="PR00032">
    <property type="entry name" value="HTHARAC"/>
</dbReference>
<dbReference type="SUPFAM" id="SSF46689">
    <property type="entry name" value="Homeodomain-like"/>
    <property type="match status" value="1"/>
</dbReference>
<evidence type="ECO:0000256" key="3">
    <source>
        <dbReference type="ARBA" id="ARBA00023163"/>
    </source>
</evidence>
<dbReference type="Gene3D" id="1.10.10.60">
    <property type="entry name" value="Homeodomain-like"/>
    <property type="match status" value="1"/>
</dbReference>
<name>A0A560LD76_9BRAD</name>
<dbReference type="GO" id="GO:0003700">
    <property type="term" value="F:DNA-binding transcription factor activity"/>
    <property type="evidence" value="ECO:0007669"/>
    <property type="project" value="InterPro"/>
</dbReference>
<dbReference type="Proteomes" id="UP000321304">
    <property type="component" value="Unassembled WGS sequence"/>
</dbReference>
<keyword evidence="2 5" id="KW-0238">DNA-binding</keyword>